<proteinExistence type="predicted"/>
<dbReference type="KEGG" id="lez:GLE_0264"/>
<evidence type="ECO:0000313" key="2">
    <source>
        <dbReference type="Proteomes" id="UP000061569"/>
    </source>
</evidence>
<dbReference type="STRING" id="69.GLE_0264"/>
<protein>
    <submittedName>
        <fullName evidence="1">Uncharacterized protein</fullName>
    </submittedName>
</protein>
<sequence length="50" mass="5511">MARQHLPFQCLFPQGFQAFASFGAHTGSLLGYCHGRNPRTRCEGYVAALP</sequence>
<dbReference type="EMBL" id="CP013140">
    <property type="protein sequence ID" value="ALN55623.1"/>
    <property type="molecule type" value="Genomic_DNA"/>
</dbReference>
<dbReference type="Proteomes" id="UP000061569">
    <property type="component" value="Chromosome"/>
</dbReference>
<gene>
    <name evidence="1" type="ORF">GLE_0264</name>
</gene>
<evidence type="ECO:0000313" key="1">
    <source>
        <dbReference type="EMBL" id="ALN55623.1"/>
    </source>
</evidence>
<dbReference type="AlphaFoldDB" id="A0A0S2DAQ7"/>
<accession>A0A0S2DAQ7</accession>
<reference evidence="1 2" key="1">
    <citation type="submission" date="2015-11" db="EMBL/GenBank/DDBJ databases">
        <title>Genome sequences of Lysobacter enzymogenes strain C3 and Lysobacter antibioticus ATCC 29479.</title>
        <authorList>
            <person name="Kobayashi D.Y."/>
        </authorList>
    </citation>
    <scope>NUCLEOTIDE SEQUENCE [LARGE SCALE GENOMIC DNA]</scope>
    <source>
        <strain evidence="1 2">C3</strain>
    </source>
</reference>
<organism evidence="1 2">
    <name type="scientific">Lysobacter enzymogenes</name>
    <dbReference type="NCBI Taxonomy" id="69"/>
    <lineage>
        <taxon>Bacteria</taxon>
        <taxon>Pseudomonadati</taxon>
        <taxon>Pseudomonadota</taxon>
        <taxon>Gammaproteobacteria</taxon>
        <taxon>Lysobacterales</taxon>
        <taxon>Lysobacteraceae</taxon>
        <taxon>Lysobacter</taxon>
    </lineage>
</organism>
<name>A0A0S2DAQ7_LYSEN</name>